<dbReference type="Proteomes" id="UP000033924">
    <property type="component" value="Unassembled WGS sequence"/>
</dbReference>
<comment type="caution">
    <text evidence="1">The sequence shown here is derived from an EMBL/GenBank/DDBJ whole genome shotgun (WGS) entry which is preliminary data.</text>
</comment>
<gene>
    <name evidence="1" type="ORF">SY86_23075</name>
</gene>
<organism evidence="1 2">
    <name type="scientific">Erwinia tracheiphila</name>
    <dbReference type="NCBI Taxonomy" id="65700"/>
    <lineage>
        <taxon>Bacteria</taxon>
        <taxon>Pseudomonadati</taxon>
        <taxon>Pseudomonadota</taxon>
        <taxon>Gammaproteobacteria</taxon>
        <taxon>Enterobacterales</taxon>
        <taxon>Erwiniaceae</taxon>
        <taxon>Erwinia</taxon>
    </lineage>
</organism>
<sequence length="67" mass="8047">MRRWLNLPFHLSGIAQHSVKNFRHLVNLILKEISPTDLIFIKKIEMNGFHSIFRIAYLHLSWLSLKY</sequence>
<dbReference type="EMBL" id="JXNU01000003">
    <property type="protein sequence ID" value="KKF37620.1"/>
    <property type="molecule type" value="Genomic_DNA"/>
</dbReference>
<dbReference type="AlphaFoldDB" id="A0A0M2KE06"/>
<protein>
    <submittedName>
        <fullName evidence="1">Uncharacterized protein</fullName>
    </submittedName>
</protein>
<evidence type="ECO:0000313" key="1">
    <source>
        <dbReference type="EMBL" id="KKF37620.1"/>
    </source>
</evidence>
<name>A0A0M2KE06_9GAMM</name>
<accession>A0A0M2KE06</accession>
<dbReference type="STRING" id="65700.SY86_23075"/>
<evidence type="ECO:0000313" key="2">
    <source>
        <dbReference type="Proteomes" id="UP000033924"/>
    </source>
</evidence>
<keyword evidence="2" id="KW-1185">Reference proteome</keyword>
<dbReference type="PATRIC" id="fig|65700.7.peg.5747"/>
<proteinExistence type="predicted"/>
<reference evidence="1 2" key="1">
    <citation type="submission" date="2015-01" db="EMBL/GenBank/DDBJ databases">
        <title>Erwinia tracheiphila.</title>
        <authorList>
            <person name="Shapiro L.R."/>
        </authorList>
    </citation>
    <scope>NUCLEOTIDE SEQUENCE [LARGE SCALE GENOMIC DNA]</scope>
    <source>
        <strain evidence="1 2">BuffGH</strain>
    </source>
</reference>